<evidence type="ECO:0000256" key="2">
    <source>
        <dbReference type="ARBA" id="ARBA00023002"/>
    </source>
</evidence>
<dbReference type="Pfam" id="PF20463">
    <property type="entry name" value="PDH_C"/>
    <property type="match status" value="1"/>
</dbReference>
<dbReference type="InterPro" id="IPR036291">
    <property type="entry name" value="NAD(P)-bd_dom_sf"/>
</dbReference>
<dbReference type="EMBL" id="FNFK01000032">
    <property type="protein sequence ID" value="SDK46817.1"/>
    <property type="molecule type" value="Genomic_DNA"/>
</dbReference>
<dbReference type="PANTHER" id="PTHR21363">
    <property type="entry name" value="PREPHENATE DEHYDROGENASE"/>
    <property type="match status" value="1"/>
</dbReference>
<dbReference type="GO" id="GO:0006571">
    <property type="term" value="P:tyrosine biosynthetic process"/>
    <property type="evidence" value="ECO:0007669"/>
    <property type="project" value="InterPro"/>
</dbReference>
<dbReference type="InterPro" id="IPR046825">
    <property type="entry name" value="PDH_C"/>
</dbReference>
<dbReference type="InterPro" id="IPR003099">
    <property type="entry name" value="Prephen_DH"/>
</dbReference>
<comment type="pathway">
    <text evidence="3">Amino-acid biosynthesis.</text>
</comment>
<sequence length="278" mass="31019">MNLTIVGLGAIGGSFAMSLMNKGNHRIIGIDIDEQTIDYALKEQIIHEGMTVPEEGLKEADVIMLTLYPSQIAPFVEQYRSYFKQGVVLTDVTGVKTSIIKETSRVLPDHADFIFAHPMRGSEKKGIAGASADKFKGANALITPLPQNKEENLIRIEQLYRDAGFSTLTRVTSEKHDEQVAYVSQLMHALSVSVVNSSQASDDTLLFAGNSFQELTRIADINDSLWSELFLNNKGALLQSIISFEAELETFKQAIEADDEEALKDFLIRARDQRRDWY</sequence>
<reference evidence="6" key="1">
    <citation type="submission" date="2016-10" db="EMBL/GenBank/DDBJ databases">
        <authorList>
            <person name="Varghese N."/>
            <person name="Submissions S."/>
        </authorList>
    </citation>
    <scope>NUCLEOTIDE SEQUENCE [LARGE SCALE GENOMIC DNA]</scope>
    <source>
        <strain evidence="6">DSM 19181</strain>
    </source>
</reference>
<keyword evidence="2" id="KW-0560">Oxidoreductase</keyword>
<dbReference type="Pfam" id="PF02153">
    <property type="entry name" value="PDH_N"/>
    <property type="match status" value="1"/>
</dbReference>
<protein>
    <submittedName>
        <fullName evidence="5">Prephenate dehydrogenase</fullName>
    </submittedName>
</protein>
<dbReference type="InterPro" id="IPR046826">
    <property type="entry name" value="PDH_N"/>
</dbReference>
<organism evidence="5 6">
    <name type="scientific">Alkalibacterium thalassium</name>
    <dbReference type="NCBI Taxonomy" id="426701"/>
    <lineage>
        <taxon>Bacteria</taxon>
        <taxon>Bacillati</taxon>
        <taxon>Bacillota</taxon>
        <taxon>Bacilli</taxon>
        <taxon>Lactobacillales</taxon>
        <taxon>Carnobacteriaceae</taxon>
        <taxon>Alkalibacterium</taxon>
    </lineage>
</organism>
<dbReference type="SUPFAM" id="SSF48179">
    <property type="entry name" value="6-phosphogluconate dehydrogenase C-terminal domain-like"/>
    <property type="match status" value="1"/>
</dbReference>
<dbReference type="PANTHER" id="PTHR21363:SF0">
    <property type="entry name" value="PREPHENATE DEHYDROGENASE [NADP(+)]"/>
    <property type="match status" value="1"/>
</dbReference>
<dbReference type="GO" id="GO:0070403">
    <property type="term" value="F:NAD+ binding"/>
    <property type="evidence" value="ECO:0007669"/>
    <property type="project" value="InterPro"/>
</dbReference>
<evidence type="ECO:0000256" key="1">
    <source>
        <dbReference type="ARBA" id="ARBA00007964"/>
    </source>
</evidence>
<dbReference type="InterPro" id="IPR008927">
    <property type="entry name" value="6-PGluconate_DH-like_C_sf"/>
</dbReference>
<proteinExistence type="inferred from homology"/>
<comment type="similarity">
    <text evidence="1">Belongs to the prephenate/arogenate dehydrogenase family.</text>
</comment>
<dbReference type="GO" id="GO:0004665">
    <property type="term" value="F:prephenate dehydrogenase (NADP+) activity"/>
    <property type="evidence" value="ECO:0007669"/>
    <property type="project" value="InterPro"/>
</dbReference>
<evidence type="ECO:0000256" key="3">
    <source>
        <dbReference type="ARBA" id="ARBA00029440"/>
    </source>
</evidence>
<dbReference type="Proteomes" id="UP000199433">
    <property type="component" value="Unassembled WGS sequence"/>
</dbReference>
<dbReference type="RefSeq" id="WP_091267552.1">
    <property type="nucleotide sequence ID" value="NZ_FNFK01000032.1"/>
</dbReference>
<dbReference type="AlphaFoldDB" id="A0A1G9C543"/>
<dbReference type="GO" id="GO:0008977">
    <property type="term" value="F:prephenate dehydrogenase (NAD+) activity"/>
    <property type="evidence" value="ECO:0007669"/>
    <property type="project" value="InterPro"/>
</dbReference>
<feature type="domain" description="Prephenate/arogenate dehydrogenase" evidence="4">
    <location>
        <begin position="1"/>
        <end position="278"/>
    </location>
</feature>
<dbReference type="SUPFAM" id="SSF51735">
    <property type="entry name" value="NAD(P)-binding Rossmann-fold domains"/>
    <property type="match status" value="1"/>
</dbReference>
<keyword evidence="6" id="KW-1185">Reference proteome</keyword>
<evidence type="ECO:0000313" key="5">
    <source>
        <dbReference type="EMBL" id="SDK46817.1"/>
    </source>
</evidence>
<name>A0A1G9C543_9LACT</name>
<dbReference type="InterPro" id="IPR050812">
    <property type="entry name" value="Preph/Arog_dehydrog"/>
</dbReference>
<accession>A0A1G9C543</accession>
<dbReference type="OrthoDB" id="9802008at2"/>
<dbReference type="Gene3D" id="1.10.3660.10">
    <property type="entry name" value="6-phosphogluconate dehydrogenase C-terminal like domain"/>
    <property type="match status" value="1"/>
</dbReference>
<gene>
    <name evidence="5" type="ORF">SAMN04488098_103218</name>
</gene>
<dbReference type="STRING" id="426701.SAMN04488098_103218"/>
<dbReference type="PROSITE" id="PS51176">
    <property type="entry name" value="PDH_ADH"/>
    <property type="match status" value="1"/>
</dbReference>
<dbReference type="Gene3D" id="3.40.50.720">
    <property type="entry name" value="NAD(P)-binding Rossmann-like Domain"/>
    <property type="match status" value="1"/>
</dbReference>
<evidence type="ECO:0000313" key="6">
    <source>
        <dbReference type="Proteomes" id="UP000199433"/>
    </source>
</evidence>
<evidence type="ECO:0000259" key="4">
    <source>
        <dbReference type="PROSITE" id="PS51176"/>
    </source>
</evidence>